<dbReference type="EMBL" id="JARQZJ010000126">
    <property type="protein sequence ID" value="KAK9890746.1"/>
    <property type="molecule type" value="Genomic_DNA"/>
</dbReference>
<gene>
    <name evidence="6" type="ORF">WA026_012094</name>
</gene>
<keyword evidence="3" id="KW-0436">Ligase</keyword>
<dbReference type="Pfam" id="PF00501">
    <property type="entry name" value="AMP-binding"/>
    <property type="match status" value="1"/>
</dbReference>
<evidence type="ECO:0000256" key="3">
    <source>
        <dbReference type="ARBA" id="ARBA00022598"/>
    </source>
</evidence>
<proteinExistence type="inferred from homology"/>
<dbReference type="PANTHER" id="PTHR24096">
    <property type="entry name" value="LONG-CHAIN-FATTY-ACID--COA LIGASE"/>
    <property type="match status" value="1"/>
</dbReference>
<name>A0AAW1VE56_9CUCU</name>
<organism evidence="6 7">
    <name type="scientific">Henosepilachna vigintioctopunctata</name>
    <dbReference type="NCBI Taxonomy" id="420089"/>
    <lineage>
        <taxon>Eukaryota</taxon>
        <taxon>Metazoa</taxon>
        <taxon>Ecdysozoa</taxon>
        <taxon>Arthropoda</taxon>
        <taxon>Hexapoda</taxon>
        <taxon>Insecta</taxon>
        <taxon>Pterygota</taxon>
        <taxon>Neoptera</taxon>
        <taxon>Endopterygota</taxon>
        <taxon>Coleoptera</taxon>
        <taxon>Polyphaga</taxon>
        <taxon>Cucujiformia</taxon>
        <taxon>Coccinelloidea</taxon>
        <taxon>Coccinellidae</taxon>
        <taxon>Epilachninae</taxon>
        <taxon>Epilachnini</taxon>
        <taxon>Henosepilachna</taxon>
    </lineage>
</organism>
<evidence type="ECO:0000313" key="6">
    <source>
        <dbReference type="EMBL" id="KAK9890746.1"/>
    </source>
</evidence>
<evidence type="ECO:0000256" key="4">
    <source>
        <dbReference type="ARBA" id="ARBA00023140"/>
    </source>
</evidence>
<accession>A0AAW1VE56</accession>
<comment type="subcellular location">
    <subcellularLocation>
        <location evidence="1">Peroxisome</location>
    </subcellularLocation>
</comment>
<feature type="domain" description="AMP-dependent synthetase/ligase" evidence="5">
    <location>
        <begin position="196"/>
        <end position="482"/>
    </location>
</feature>
<dbReference type="InterPro" id="IPR000873">
    <property type="entry name" value="AMP-dep_synth/lig_dom"/>
</dbReference>
<dbReference type="PANTHER" id="PTHR24096:SF149">
    <property type="entry name" value="AMP-BINDING DOMAIN-CONTAINING PROTEIN-RELATED"/>
    <property type="match status" value="1"/>
</dbReference>
<protein>
    <recommendedName>
        <fullName evidence="5">AMP-dependent synthetase/ligase domain-containing protein</fullName>
    </recommendedName>
</protein>
<dbReference type="GO" id="GO:0005777">
    <property type="term" value="C:peroxisome"/>
    <property type="evidence" value="ECO:0007669"/>
    <property type="project" value="UniProtKB-SubCell"/>
</dbReference>
<dbReference type="AlphaFoldDB" id="A0AAW1VE56"/>
<dbReference type="Proteomes" id="UP001431783">
    <property type="component" value="Unassembled WGS sequence"/>
</dbReference>
<keyword evidence="7" id="KW-1185">Reference proteome</keyword>
<dbReference type="InterPro" id="IPR042099">
    <property type="entry name" value="ANL_N_sf"/>
</dbReference>
<evidence type="ECO:0000259" key="5">
    <source>
        <dbReference type="Pfam" id="PF00501"/>
    </source>
</evidence>
<keyword evidence="4" id="KW-0576">Peroxisome</keyword>
<evidence type="ECO:0000256" key="2">
    <source>
        <dbReference type="ARBA" id="ARBA00006432"/>
    </source>
</evidence>
<reference evidence="6 7" key="1">
    <citation type="submission" date="2023-03" db="EMBL/GenBank/DDBJ databases">
        <title>Genome insight into feeding habits of ladybird beetles.</title>
        <authorList>
            <person name="Li H.-S."/>
            <person name="Huang Y.-H."/>
            <person name="Pang H."/>
        </authorList>
    </citation>
    <scope>NUCLEOTIDE SEQUENCE [LARGE SCALE GENOMIC DNA]</scope>
    <source>
        <strain evidence="6">SYSU_2023b</strain>
        <tissue evidence="6">Whole body</tissue>
    </source>
</reference>
<comment type="similarity">
    <text evidence="2">Belongs to the ATP-dependent AMP-binding enzyme family.</text>
</comment>
<comment type="caution">
    <text evidence="6">The sequence shown here is derived from an EMBL/GenBank/DDBJ whole genome shotgun (WGS) entry which is preliminary data.</text>
</comment>
<evidence type="ECO:0000313" key="7">
    <source>
        <dbReference type="Proteomes" id="UP001431783"/>
    </source>
</evidence>
<sequence>MDGHDETYVRMCRIHNDSNKASKTKTEISNDDLVRFGELCNAVDKLRQQLVSVGENFVKSPDSVGTYRPIDVPKPPKLIRRKTCCVQVEDDPLKPHKKKMSFRKNACFCGKFKKKLVDKSRDRKIIVCSPAKIPKFVNQKCSRSFVIPKDVIDSGGEPGKIPQDSDSDTNHPFVIKDNEKCSLPERGIGYEFFCAMNRYSDRIAQYIDDTGEQQTFAELLRVCVSVALKLKENNLAKGDVVCICLSNHRDTCVPYIAAAFVGCQINALDVGLNLAQLDYLLEMVKPKMMFVQKEILPLIEASLQKNNFDDVQIVVIGGDVEGYVPFQEYLEASDEDISNFRPQKVDSMNETFAILYTSGTTDDPKGVRLSHHALLKQFVVALASGNFQRVFLSYSSYYSVMTSIFLGASILGGFSRVVASHFNPEEMYGIINKYRVESAFIGPDDCVTLTRLPKPENVDTSSLKVLATGGACLKATYQQDLRGYSQKPG</sequence>
<dbReference type="Gene3D" id="3.40.50.12780">
    <property type="entry name" value="N-terminal domain of ligase-like"/>
    <property type="match status" value="1"/>
</dbReference>
<dbReference type="GO" id="GO:0016405">
    <property type="term" value="F:CoA-ligase activity"/>
    <property type="evidence" value="ECO:0007669"/>
    <property type="project" value="TreeGrafter"/>
</dbReference>
<dbReference type="SUPFAM" id="SSF56801">
    <property type="entry name" value="Acetyl-CoA synthetase-like"/>
    <property type="match status" value="1"/>
</dbReference>
<evidence type="ECO:0000256" key="1">
    <source>
        <dbReference type="ARBA" id="ARBA00004275"/>
    </source>
</evidence>